<organism evidence="1 2">
    <name type="scientific">Takifugu rubripes</name>
    <name type="common">Japanese pufferfish</name>
    <name type="synonym">Fugu rubripes</name>
    <dbReference type="NCBI Taxonomy" id="31033"/>
    <lineage>
        <taxon>Eukaryota</taxon>
        <taxon>Metazoa</taxon>
        <taxon>Chordata</taxon>
        <taxon>Craniata</taxon>
        <taxon>Vertebrata</taxon>
        <taxon>Euteleostomi</taxon>
        <taxon>Actinopterygii</taxon>
        <taxon>Neopterygii</taxon>
        <taxon>Teleostei</taxon>
        <taxon>Neoteleostei</taxon>
        <taxon>Acanthomorphata</taxon>
        <taxon>Eupercaria</taxon>
        <taxon>Tetraodontiformes</taxon>
        <taxon>Tetradontoidea</taxon>
        <taxon>Tetraodontidae</taxon>
        <taxon>Takifugu</taxon>
    </lineage>
</organism>
<evidence type="ECO:0000313" key="1">
    <source>
        <dbReference type="Ensembl" id="ENSTRUP00000050788.2"/>
    </source>
</evidence>
<dbReference type="InParanoid" id="A0A3B5K5T6"/>
<dbReference type="Ensembl" id="ENSTRUT00000051720.2">
    <property type="protein sequence ID" value="ENSTRUP00000050788.2"/>
    <property type="gene ID" value="ENSTRUG00000022163.2"/>
</dbReference>
<reference evidence="1" key="2">
    <citation type="submission" date="2025-08" db="UniProtKB">
        <authorList>
            <consortium name="Ensembl"/>
        </authorList>
    </citation>
    <scope>IDENTIFICATION</scope>
</reference>
<reference evidence="1" key="3">
    <citation type="submission" date="2025-09" db="UniProtKB">
        <authorList>
            <consortium name="Ensembl"/>
        </authorList>
    </citation>
    <scope>IDENTIFICATION</scope>
</reference>
<protein>
    <submittedName>
        <fullName evidence="1">Uncharacterized protein</fullName>
    </submittedName>
</protein>
<proteinExistence type="predicted"/>
<dbReference type="Proteomes" id="UP000005226">
    <property type="component" value="Chromosome 10"/>
</dbReference>
<dbReference type="OMA" id="SSMEQCC"/>
<keyword evidence="2" id="KW-1185">Reference proteome</keyword>
<name>A0A3B5K5T6_TAKRU</name>
<dbReference type="AlphaFoldDB" id="A0A3B5K5T6"/>
<evidence type="ECO:0000313" key="2">
    <source>
        <dbReference type="Proteomes" id="UP000005226"/>
    </source>
</evidence>
<reference evidence="1 2" key="1">
    <citation type="journal article" date="2011" name="Genome Biol. Evol.">
        <title>Integration of the genetic map and genome assembly of fugu facilitates insights into distinct features of genome evolution in teleosts and mammals.</title>
        <authorList>
            <person name="Kai W."/>
            <person name="Kikuchi K."/>
            <person name="Tohari S."/>
            <person name="Chew A.K."/>
            <person name="Tay A."/>
            <person name="Fujiwara A."/>
            <person name="Hosoya S."/>
            <person name="Suetake H."/>
            <person name="Naruse K."/>
            <person name="Brenner S."/>
            <person name="Suzuki Y."/>
            <person name="Venkatesh B."/>
        </authorList>
    </citation>
    <scope>NUCLEOTIDE SEQUENCE [LARGE SCALE GENOMIC DNA]</scope>
</reference>
<dbReference type="GeneTree" id="ENSGT00940000175338"/>
<sequence>MCCDNSTTRTFGISQFYFPLLNLPGVAPVFLNRLTPTSPVTVKKESSRPCVLPCLLFTIFLQPLLEQSTTSGFTNKPRASLNSQSSGEGYFCRRIQKTRADPSLPCCLIRSMALLGPIPLIVPQ</sequence>
<accession>A0A3B5K5T6</accession>